<dbReference type="Proteomes" id="UP000033647">
    <property type="component" value="Unassembled WGS sequence"/>
</dbReference>
<dbReference type="OrthoDB" id="10459172at2759"/>
<comment type="caution">
    <text evidence="1">The sequence shown here is derived from an EMBL/GenBank/DDBJ whole genome shotgun (WGS) entry which is preliminary data.</text>
</comment>
<dbReference type="EMBL" id="LAFY01000342">
    <property type="protein sequence ID" value="KJX99823.1"/>
    <property type="molecule type" value="Genomic_DNA"/>
</dbReference>
<dbReference type="AlphaFoldDB" id="A0A0F4GRF4"/>
<keyword evidence="2" id="KW-1185">Reference proteome</keyword>
<evidence type="ECO:0000313" key="2">
    <source>
        <dbReference type="Proteomes" id="UP000033647"/>
    </source>
</evidence>
<gene>
    <name evidence="1" type="ORF">TI39_contig350g00017</name>
</gene>
<name>A0A0F4GRF4_9PEZI</name>
<sequence length="177" mass="19448">MLVILHLIEAALLDIKQDYIHASKYLPTNHSTTSILLCSITFSLNRPFWASILAFIAYTLFDRALHRPSESSQSLICRNLALFIGKCTVLLAFASAISIGNDYMLAKCTNTELVLINTVLVLVSDSERQQLAAIIHRIYVGLAQGIQHMWSGLKAQLNSLMGILGTGLLISRFVSGA</sequence>
<proteinExistence type="predicted"/>
<accession>A0A0F4GRF4</accession>
<organism evidence="1 2">
    <name type="scientific">Zymoseptoria brevis</name>
    <dbReference type="NCBI Taxonomy" id="1047168"/>
    <lineage>
        <taxon>Eukaryota</taxon>
        <taxon>Fungi</taxon>
        <taxon>Dikarya</taxon>
        <taxon>Ascomycota</taxon>
        <taxon>Pezizomycotina</taxon>
        <taxon>Dothideomycetes</taxon>
        <taxon>Dothideomycetidae</taxon>
        <taxon>Mycosphaerellales</taxon>
        <taxon>Mycosphaerellaceae</taxon>
        <taxon>Zymoseptoria</taxon>
    </lineage>
</organism>
<reference evidence="1 2" key="1">
    <citation type="submission" date="2015-03" db="EMBL/GenBank/DDBJ databases">
        <title>RNA-seq based gene annotation and comparative genomics of four Zymoseptoria species reveal species-specific pathogenicity related genes and transposable element activity.</title>
        <authorList>
            <person name="Grandaubert J."/>
            <person name="Bhattacharyya A."/>
            <person name="Stukenbrock E.H."/>
        </authorList>
    </citation>
    <scope>NUCLEOTIDE SEQUENCE [LARGE SCALE GENOMIC DNA]</scope>
    <source>
        <strain evidence="1 2">Zb18110</strain>
    </source>
</reference>
<evidence type="ECO:0000313" key="1">
    <source>
        <dbReference type="EMBL" id="KJX99823.1"/>
    </source>
</evidence>
<protein>
    <submittedName>
        <fullName evidence="1">Uncharacterized protein</fullName>
    </submittedName>
</protein>